<accession>A0A3M2KWC0</accession>
<evidence type="ECO:0000313" key="2">
    <source>
        <dbReference type="EMBL" id="RMI29304.1"/>
    </source>
</evidence>
<dbReference type="PIRSF" id="PIRSF002741">
    <property type="entry name" value="MppA"/>
    <property type="match status" value="1"/>
</dbReference>
<keyword evidence="3" id="KW-1185">Reference proteome</keyword>
<gene>
    <name evidence="2" type="ORF">EBN03_26610</name>
</gene>
<dbReference type="GO" id="GO:0015833">
    <property type="term" value="P:peptide transport"/>
    <property type="evidence" value="ECO:0007669"/>
    <property type="project" value="TreeGrafter"/>
</dbReference>
<dbReference type="Proteomes" id="UP000279275">
    <property type="component" value="Unassembled WGS sequence"/>
</dbReference>
<dbReference type="PANTHER" id="PTHR30290">
    <property type="entry name" value="PERIPLASMIC BINDING COMPONENT OF ABC TRANSPORTER"/>
    <property type="match status" value="1"/>
</dbReference>
<sequence length="566" mass="60817">MALAGTTARRVTIVRCKSGPGGPLPPTNTGFDVRLRKVLVPAVALAVLAGTVVGCSSSGSGSDLVTANGTEPQHPLIPTDTNENGGGRIVDRLFAGLEYYDADGKPHNEVADSITSPDRKTWTITLKDGWTFSDGTPVTAKSFVDAWNYGALSSNKQVQNWAFADIAGADAVMASPPTAQTMSGLKVVDDKTFTVELTEPNIDFQLSLGFAPFYPLPAAFYRDPQGFGEHPIGNGPYMMAGPDAWQHNVALSVKPNPAYHGGRPARNKGLKFVFYQSLDTAYSDLQAGNLDLDDTVPRSALATFKQDLGDHAIEKPTAQNQHIGIQIGHAPHFTGPEGVLRRKAISLAVNREQIAQAIFNGTRIPAKDFTASSLPGFDGNLPGTDLLAYNPDRARQLWAQADAISPWAGKYQIAYNSDGDHQAWIDAVANSIKNTLGIDAEGAPYPTFKTIRDQITSHTFDSAFRYGWQGDYPSMLEFLTPQYLSTSQTNDVEYKNPEFDAALRAAQAAATPEESYRATAKAQALLLADMADIPLFDYVAAAGTSTKVTAAKLSWSGLFDYENVTG</sequence>
<evidence type="ECO:0000313" key="3">
    <source>
        <dbReference type="Proteomes" id="UP000279275"/>
    </source>
</evidence>
<dbReference type="GO" id="GO:1904680">
    <property type="term" value="F:peptide transmembrane transporter activity"/>
    <property type="evidence" value="ECO:0007669"/>
    <property type="project" value="TreeGrafter"/>
</dbReference>
<dbReference type="InterPro" id="IPR030678">
    <property type="entry name" value="Peptide/Ni-bd"/>
</dbReference>
<dbReference type="InterPro" id="IPR000914">
    <property type="entry name" value="SBP_5_dom"/>
</dbReference>
<dbReference type="OrthoDB" id="9046151at2"/>
<dbReference type="Gene3D" id="3.40.190.10">
    <property type="entry name" value="Periplasmic binding protein-like II"/>
    <property type="match status" value="1"/>
</dbReference>
<dbReference type="Gene3D" id="3.90.76.10">
    <property type="entry name" value="Dipeptide-binding Protein, Domain 1"/>
    <property type="match status" value="1"/>
</dbReference>
<dbReference type="SUPFAM" id="SSF53850">
    <property type="entry name" value="Periplasmic binding protein-like II"/>
    <property type="match status" value="1"/>
</dbReference>
<dbReference type="CDD" id="cd00995">
    <property type="entry name" value="PBP2_NikA_DppA_OppA_like"/>
    <property type="match status" value="1"/>
</dbReference>
<dbReference type="Gene3D" id="3.10.105.10">
    <property type="entry name" value="Dipeptide-binding Protein, Domain 3"/>
    <property type="match status" value="1"/>
</dbReference>
<dbReference type="GO" id="GO:0042597">
    <property type="term" value="C:periplasmic space"/>
    <property type="evidence" value="ECO:0007669"/>
    <property type="project" value="UniProtKB-ARBA"/>
</dbReference>
<proteinExistence type="predicted"/>
<protein>
    <submittedName>
        <fullName evidence="2">ABC transporter substrate-binding protein</fullName>
    </submittedName>
</protein>
<dbReference type="Pfam" id="PF00496">
    <property type="entry name" value="SBP_bac_5"/>
    <property type="match status" value="1"/>
</dbReference>
<dbReference type="EMBL" id="RFFH01000015">
    <property type="protein sequence ID" value="RMI29304.1"/>
    <property type="molecule type" value="Genomic_DNA"/>
</dbReference>
<name>A0A3M2KWC0_9NOCA</name>
<dbReference type="GO" id="GO:0043190">
    <property type="term" value="C:ATP-binding cassette (ABC) transporter complex"/>
    <property type="evidence" value="ECO:0007669"/>
    <property type="project" value="InterPro"/>
</dbReference>
<organism evidence="2 3">
    <name type="scientific">Nocardia stercoris</name>
    <dbReference type="NCBI Taxonomy" id="2483361"/>
    <lineage>
        <taxon>Bacteria</taxon>
        <taxon>Bacillati</taxon>
        <taxon>Actinomycetota</taxon>
        <taxon>Actinomycetes</taxon>
        <taxon>Mycobacteriales</taxon>
        <taxon>Nocardiaceae</taxon>
        <taxon>Nocardia</taxon>
    </lineage>
</organism>
<dbReference type="InterPro" id="IPR039424">
    <property type="entry name" value="SBP_5"/>
</dbReference>
<comment type="caution">
    <text evidence="2">The sequence shown here is derived from an EMBL/GenBank/DDBJ whole genome shotgun (WGS) entry which is preliminary data.</text>
</comment>
<reference evidence="2 3" key="1">
    <citation type="submission" date="2018-10" db="EMBL/GenBank/DDBJ databases">
        <title>Isolation from cow dung.</title>
        <authorList>
            <person name="Ling L."/>
        </authorList>
    </citation>
    <scope>NUCLEOTIDE SEQUENCE [LARGE SCALE GENOMIC DNA]</scope>
    <source>
        <strain evidence="2 3">NEAU-LL90</strain>
    </source>
</reference>
<dbReference type="AlphaFoldDB" id="A0A3M2KWC0"/>
<dbReference type="PANTHER" id="PTHR30290:SF83">
    <property type="entry name" value="ABC TRANSPORTER SUBSTRATE-BINDING PROTEIN"/>
    <property type="match status" value="1"/>
</dbReference>
<feature type="domain" description="Solute-binding protein family 5" evidence="1">
    <location>
        <begin position="106"/>
        <end position="488"/>
    </location>
</feature>
<evidence type="ECO:0000259" key="1">
    <source>
        <dbReference type="Pfam" id="PF00496"/>
    </source>
</evidence>